<keyword evidence="10 18" id="KW-1133">Transmembrane helix</keyword>
<keyword evidence="7 18" id="KW-0732">Signal</keyword>
<gene>
    <name evidence="18" type="primary">dsbD</name>
    <name evidence="20" type="ORF">ACFQ02_00650</name>
</gene>
<comment type="catalytic activity">
    <reaction evidence="16 18">
        <text>[protein]-dithiol + NAD(+) = [protein]-disulfide + NADH + H(+)</text>
        <dbReference type="Rhea" id="RHEA:18749"/>
        <dbReference type="Rhea" id="RHEA-COMP:10593"/>
        <dbReference type="Rhea" id="RHEA-COMP:10594"/>
        <dbReference type="ChEBI" id="CHEBI:15378"/>
        <dbReference type="ChEBI" id="CHEBI:29950"/>
        <dbReference type="ChEBI" id="CHEBI:50058"/>
        <dbReference type="ChEBI" id="CHEBI:57540"/>
        <dbReference type="ChEBI" id="CHEBI:57945"/>
        <dbReference type="EC" id="1.8.1.8"/>
    </reaction>
</comment>
<feature type="disulfide bond" description="Redox-active" evidence="18">
    <location>
        <begin position="190"/>
        <end position="312"/>
    </location>
</feature>
<keyword evidence="3 18" id="KW-0813">Transport</keyword>
<dbReference type="EC" id="1.8.1.8" evidence="18"/>
<evidence type="ECO:0000256" key="11">
    <source>
        <dbReference type="ARBA" id="ARBA00023002"/>
    </source>
</evidence>
<dbReference type="InterPro" id="IPR022910">
    <property type="entry name" value="Thiol_diS_interchange_DbsD"/>
</dbReference>
<feature type="transmembrane region" description="Helical" evidence="18">
    <location>
        <begin position="252"/>
        <end position="273"/>
    </location>
</feature>
<evidence type="ECO:0000256" key="9">
    <source>
        <dbReference type="ARBA" id="ARBA00022982"/>
    </source>
</evidence>
<feature type="transmembrane region" description="Helical" evidence="18">
    <location>
        <begin position="215"/>
        <end position="240"/>
    </location>
</feature>
<dbReference type="Pfam" id="PF11412">
    <property type="entry name" value="DsbD_N"/>
    <property type="match status" value="1"/>
</dbReference>
<keyword evidence="21" id="KW-1185">Reference proteome</keyword>
<evidence type="ECO:0000259" key="19">
    <source>
        <dbReference type="PROSITE" id="PS51352"/>
    </source>
</evidence>
<dbReference type="EMBL" id="JBHTJN010000001">
    <property type="protein sequence ID" value="MFD0965377.1"/>
    <property type="molecule type" value="Genomic_DNA"/>
</dbReference>
<feature type="transmembrane region" description="Helical" evidence="18">
    <location>
        <begin position="371"/>
        <end position="389"/>
    </location>
</feature>
<dbReference type="NCBIfam" id="NF001419">
    <property type="entry name" value="PRK00293.1"/>
    <property type="match status" value="1"/>
</dbReference>
<dbReference type="InterPro" id="IPR013766">
    <property type="entry name" value="Thioredoxin_domain"/>
</dbReference>
<feature type="disulfide bond" description="Redox-active" evidence="18">
    <location>
        <begin position="486"/>
        <end position="489"/>
    </location>
</feature>
<comment type="subcellular location">
    <subcellularLocation>
        <location evidence="1 18">Cell inner membrane</location>
        <topology evidence="1 18">Multi-pass membrane protein</topology>
    </subcellularLocation>
</comment>
<evidence type="ECO:0000256" key="18">
    <source>
        <dbReference type="HAMAP-Rule" id="MF_00399"/>
    </source>
</evidence>
<dbReference type="PROSITE" id="PS51352">
    <property type="entry name" value="THIOREDOXIN_2"/>
    <property type="match status" value="1"/>
</dbReference>
<dbReference type="Gene3D" id="3.40.30.10">
    <property type="entry name" value="Glutaredoxin"/>
    <property type="match status" value="1"/>
</dbReference>
<keyword evidence="9 18" id="KW-0249">Electron transport</keyword>
<dbReference type="Pfam" id="PF13098">
    <property type="entry name" value="Thioredoxin_2"/>
    <property type="match status" value="1"/>
</dbReference>
<feature type="transmembrane region" description="Helical" evidence="18">
    <location>
        <begin position="418"/>
        <end position="437"/>
    </location>
</feature>
<evidence type="ECO:0000256" key="3">
    <source>
        <dbReference type="ARBA" id="ARBA00022448"/>
    </source>
</evidence>
<dbReference type="CDD" id="cd02953">
    <property type="entry name" value="DsbDgamma"/>
    <property type="match status" value="1"/>
</dbReference>
<feature type="transmembrane region" description="Helical" evidence="18">
    <location>
        <begin position="395"/>
        <end position="411"/>
    </location>
</feature>
<dbReference type="Gene3D" id="2.60.40.1250">
    <property type="entry name" value="Thiol:disulfide interchange protein DsbD, N-terminal domain"/>
    <property type="match status" value="1"/>
</dbReference>
<dbReference type="InterPro" id="IPR003834">
    <property type="entry name" value="Cyt_c_assmbl_TM_dom"/>
</dbReference>
<feature type="transmembrane region" description="Helical" evidence="18">
    <location>
        <begin position="330"/>
        <end position="359"/>
    </location>
</feature>
<evidence type="ECO:0000256" key="16">
    <source>
        <dbReference type="ARBA" id="ARBA00047388"/>
    </source>
</evidence>
<dbReference type="HAMAP" id="MF_00399">
    <property type="entry name" value="DbsD"/>
    <property type="match status" value="1"/>
</dbReference>
<dbReference type="Pfam" id="PF02683">
    <property type="entry name" value="DsbD_TM"/>
    <property type="match status" value="1"/>
</dbReference>
<organism evidence="20 21">
    <name type="scientific">Seminibacterium arietis</name>
    <dbReference type="NCBI Taxonomy" id="1173502"/>
    <lineage>
        <taxon>Bacteria</taxon>
        <taxon>Pseudomonadati</taxon>
        <taxon>Pseudomonadota</taxon>
        <taxon>Gammaproteobacteria</taxon>
        <taxon>Pasteurellales</taxon>
        <taxon>Pasteurellaceae</taxon>
        <taxon>Seminibacterium</taxon>
    </lineage>
</organism>
<protein>
    <recommendedName>
        <fullName evidence="18">Thiol:disulfide interchange protein DsbD</fullName>
        <ecNumber evidence="18">1.8.1.8</ecNumber>
    </recommendedName>
    <alternativeName>
        <fullName evidence="18">Protein-disulfide reductase</fullName>
        <shortName evidence="18">Disulfide reductase</shortName>
    </alternativeName>
</protein>
<comment type="catalytic activity">
    <reaction evidence="17 18">
        <text>[protein]-dithiol + NADP(+) = [protein]-disulfide + NADPH + H(+)</text>
        <dbReference type="Rhea" id="RHEA:18753"/>
        <dbReference type="Rhea" id="RHEA-COMP:10593"/>
        <dbReference type="Rhea" id="RHEA-COMP:10594"/>
        <dbReference type="ChEBI" id="CHEBI:15378"/>
        <dbReference type="ChEBI" id="CHEBI:29950"/>
        <dbReference type="ChEBI" id="CHEBI:50058"/>
        <dbReference type="ChEBI" id="CHEBI:57783"/>
        <dbReference type="ChEBI" id="CHEBI:58349"/>
        <dbReference type="EC" id="1.8.1.8"/>
    </reaction>
</comment>
<evidence type="ECO:0000256" key="4">
    <source>
        <dbReference type="ARBA" id="ARBA00022475"/>
    </source>
</evidence>
<dbReference type="Proteomes" id="UP001596996">
    <property type="component" value="Unassembled WGS sequence"/>
</dbReference>
<keyword evidence="13 18" id="KW-0472">Membrane</keyword>
<keyword evidence="12 18" id="KW-0520">NAD</keyword>
<reference evidence="21" key="1">
    <citation type="journal article" date="2019" name="Int. J. Syst. Evol. Microbiol.">
        <title>The Global Catalogue of Microorganisms (GCM) 10K type strain sequencing project: providing services to taxonomists for standard genome sequencing and annotation.</title>
        <authorList>
            <consortium name="The Broad Institute Genomics Platform"/>
            <consortium name="The Broad Institute Genome Sequencing Center for Infectious Disease"/>
            <person name="Wu L."/>
            <person name="Ma J."/>
        </authorList>
    </citation>
    <scope>NUCLEOTIDE SEQUENCE [LARGE SCALE GENOMIC DNA]</scope>
    <source>
        <strain evidence="21">CCUG 61707</strain>
    </source>
</reference>
<sequence precursor="true">MKKIILILLLFFTALSSYAGFFDKKPHFLSADEAFQFSIDQQDNKLVLQWDIAENYYLYKKEISLTNSKGEYLILDYPPAEKYQDEFFGETEIYRNKLSLLLPFEQLKENKLLLTYQGCTKGFCYPPEKRDISLEGLEFLQPESENIVTSENDTPLITNNQSELVQSLLSSKWAVFSFFLLGLGLAFTPCVLPMFPLLSAIVIGTQQRSNTIRSLALSVTYVQGMALTYTLLGLAVVSIGHSLQTILQSPSVLIGLSVLFVLLALSMFGLYSLQLPSSLQTKLTLLSQKQKSGAFGGVFVMGVIAGLVASPCTSAPLSGALLYVAQTGDLFFGAITLYLLALGMGLPLILITVFGNSILPKSGIWLDKVKTSFGFVMLTLPIFLLSRILPEIWENLLWATLGASFFLWLSFQMNKKGFSLLLRILFIIVAIIIVKPLQDWAWQTQGEMKELSQFNQFQRVNSYAELQELLQKEKRIVMLDLYADWCVACKEFEKYTFTDPQVRLKFKDILLLQMDMTRNTPENIELIEKLQIIGLPTILFFDAKGKEIPHSRISGFMPASEFSDWLTKKIVNK</sequence>
<keyword evidence="5 18" id="KW-0997">Cell inner membrane</keyword>
<keyword evidence="8 18" id="KW-0201">Cytochrome c-type biogenesis</keyword>
<feature type="chain" id="PRO_5044907869" description="Thiol:disulfide interchange protein DsbD" evidence="18">
    <location>
        <begin position="20"/>
        <end position="573"/>
    </location>
</feature>
<keyword evidence="15 18" id="KW-0676">Redox-active center</keyword>
<comment type="caution">
    <text evidence="18">Lacks conserved residue(s) required for the propagation of feature annotation.</text>
</comment>
<evidence type="ECO:0000256" key="17">
    <source>
        <dbReference type="ARBA" id="ARBA00047804"/>
    </source>
</evidence>
<evidence type="ECO:0000256" key="10">
    <source>
        <dbReference type="ARBA" id="ARBA00022989"/>
    </source>
</evidence>
<dbReference type="SUPFAM" id="SSF74863">
    <property type="entry name" value="Thiol:disulfide interchange protein DsbD, N-terminal domain (DsbD-alpha)"/>
    <property type="match status" value="1"/>
</dbReference>
<dbReference type="InterPro" id="IPR036929">
    <property type="entry name" value="DsbDN_sf"/>
</dbReference>
<dbReference type="SUPFAM" id="SSF52833">
    <property type="entry name" value="Thioredoxin-like"/>
    <property type="match status" value="1"/>
</dbReference>
<comment type="caution">
    <text evidence="20">The sequence shown here is derived from an EMBL/GenBank/DDBJ whole genome shotgun (WGS) entry which is preliminary data.</text>
</comment>
<evidence type="ECO:0000256" key="7">
    <source>
        <dbReference type="ARBA" id="ARBA00022729"/>
    </source>
</evidence>
<evidence type="ECO:0000256" key="13">
    <source>
        <dbReference type="ARBA" id="ARBA00023136"/>
    </source>
</evidence>
<feature type="domain" description="Thioredoxin" evidence="19">
    <location>
        <begin position="429"/>
        <end position="571"/>
    </location>
</feature>
<comment type="similarity">
    <text evidence="2 18">Belongs to the thioredoxin family. DsbD subfamily.</text>
</comment>
<feature type="signal peptide" evidence="18">
    <location>
        <begin position="1"/>
        <end position="19"/>
    </location>
</feature>
<name>A0ABW3I7K4_9PAST</name>
<dbReference type="PANTHER" id="PTHR32234">
    <property type="entry name" value="THIOL:DISULFIDE INTERCHANGE PROTEIN DSBD"/>
    <property type="match status" value="1"/>
</dbReference>
<feature type="transmembrane region" description="Helical" evidence="18">
    <location>
        <begin position="294"/>
        <end position="324"/>
    </location>
</feature>
<evidence type="ECO:0000256" key="6">
    <source>
        <dbReference type="ARBA" id="ARBA00022692"/>
    </source>
</evidence>
<dbReference type="PROSITE" id="PS00194">
    <property type="entry name" value="THIOREDOXIN_1"/>
    <property type="match status" value="1"/>
</dbReference>
<evidence type="ECO:0000256" key="8">
    <source>
        <dbReference type="ARBA" id="ARBA00022748"/>
    </source>
</evidence>
<proteinExistence type="inferred from homology"/>
<dbReference type="InterPro" id="IPR035671">
    <property type="entry name" value="DsbD_gamma"/>
</dbReference>
<keyword evidence="14 18" id="KW-1015">Disulfide bond</keyword>
<evidence type="ECO:0000256" key="15">
    <source>
        <dbReference type="ARBA" id="ARBA00023284"/>
    </source>
</evidence>
<dbReference type="InterPro" id="IPR028250">
    <property type="entry name" value="DsbDN"/>
</dbReference>
<keyword evidence="11 18" id="KW-0560">Oxidoreductase</keyword>
<evidence type="ECO:0000313" key="21">
    <source>
        <dbReference type="Proteomes" id="UP001596996"/>
    </source>
</evidence>
<feature type="transmembrane region" description="Helical" evidence="18">
    <location>
        <begin position="173"/>
        <end position="203"/>
    </location>
</feature>
<evidence type="ECO:0000256" key="2">
    <source>
        <dbReference type="ARBA" id="ARBA00007241"/>
    </source>
</evidence>
<evidence type="ECO:0000256" key="12">
    <source>
        <dbReference type="ARBA" id="ARBA00023027"/>
    </source>
</evidence>
<dbReference type="GO" id="GO:0047134">
    <property type="term" value="F:protein-disulfide reductase [NAD(P)H] activity"/>
    <property type="evidence" value="ECO:0007669"/>
    <property type="project" value="UniProtKB-EC"/>
</dbReference>
<evidence type="ECO:0000256" key="5">
    <source>
        <dbReference type="ARBA" id="ARBA00022519"/>
    </source>
</evidence>
<evidence type="ECO:0000256" key="1">
    <source>
        <dbReference type="ARBA" id="ARBA00004429"/>
    </source>
</evidence>
<dbReference type="PANTHER" id="PTHR32234:SF0">
    <property type="entry name" value="THIOL:DISULFIDE INTERCHANGE PROTEIN DSBD"/>
    <property type="match status" value="1"/>
</dbReference>
<evidence type="ECO:0000313" key="20">
    <source>
        <dbReference type="EMBL" id="MFD0965377.1"/>
    </source>
</evidence>
<dbReference type="InterPro" id="IPR012336">
    <property type="entry name" value="Thioredoxin-like_fold"/>
</dbReference>
<comment type="function">
    <text evidence="18">Required to facilitate the formation of correct disulfide bonds in some periplasmic proteins and for the assembly of the periplasmic c-type cytochromes. Acts by transferring electrons from cytoplasmic thioredoxin to the periplasm. This transfer involves a cascade of disulfide bond formation and reduction steps.</text>
</comment>
<evidence type="ECO:0000256" key="14">
    <source>
        <dbReference type="ARBA" id="ARBA00023157"/>
    </source>
</evidence>
<accession>A0ABW3I7K4</accession>
<keyword evidence="6 18" id="KW-0812">Transmembrane</keyword>
<keyword evidence="4 18" id="KW-1003">Cell membrane</keyword>
<dbReference type="InterPro" id="IPR017937">
    <property type="entry name" value="Thioredoxin_CS"/>
</dbReference>
<dbReference type="RefSeq" id="WP_380817976.1">
    <property type="nucleotide sequence ID" value="NZ_JBHTJN010000001.1"/>
</dbReference>
<dbReference type="InterPro" id="IPR036249">
    <property type="entry name" value="Thioredoxin-like_sf"/>
</dbReference>